<dbReference type="Proteomes" id="UP001515480">
    <property type="component" value="Unassembled WGS sequence"/>
</dbReference>
<evidence type="ECO:0000313" key="4">
    <source>
        <dbReference type="EMBL" id="KAL1523755.1"/>
    </source>
</evidence>
<accession>A0AB34JPF7</accession>
<evidence type="ECO:0000256" key="3">
    <source>
        <dbReference type="SAM" id="SignalP"/>
    </source>
</evidence>
<sequence>MPTTRAHLLLGLSLPPALAEFSWTQKSELCARMGDASNVWPDTNAGFKWKFDLHVKFPLTEGADILDKKIRLEWRNPLTIEHVQPQGAVTAVAGGSNWIEVEPTPGYVGHDQFSIEGYRTGGAHDDLVSPTITCSGDTDVPPPSPPKLQADCDLMPELQTYPLGATREAGSDATIKLTRWVPFRIFTLTYFGQEGLLVSKPNGVTLLDNPHYVGDNLITVSFTLDPTPSDGLRCEGHVACIEFEVSPTPHHKPHVECVQSPPPFPPDLPAAPPPIYSPPVTSPSPPSPVVVPPVYSAVAASKSCELGGSAEVLRVAERHGRSEVKIAVKLDTWVEGFIVTLGLMGDDLQPKPAIRATLLDDGPSTIADYSFSFELEEEPEELLAFVAVVEGELFDRIISLSCSPPKVKRSPPSPPPPPLYTLSRGSTATEESYGSDMISSHLEDEEANAEGAESYGASLADTSDRAASPTSSPGQGGSSLMSVVVVISGLGVVGFYAYKSGKLDFLFRASVVRIDGSEDRIDYADEKGAYNDEKPGYGDLSWRQSA</sequence>
<feature type="transmembrane region" description="Helical" evidence="2">
    <location>
        <begin position="479"/>
        <end position="498"/>
    </location>
</feature>
<feature type="compositionally biased region" description="Polar residues" evidence="1">
    <location>
        <begin position="423"/>
        <end position="432"/>
    </location>
</feature>
<proteinExistence type="predicted"/>
<keyword evidence="2" id="KW-0812">Transmembrane</keyword>
<comment type="caution">
    <text evidence="4">The sequence shown here is derived from an EMBL/GenBank/DDBJ whole genome shotgun (WGS) entry which is preliminary data.</text>
</comment>
<feature type="region of interest" description="Disordered" evidence="1">
    <location>
        <begin position="404"/>
        <end position="478"/>
    </location>
</feature>
<protein>
    <submittedName>
        <fullName evidence="4">Uncharacterized protein</fullName>
    </submittedName>
</protein>
<name>A0AB34JPF7_PRYPA</name>
<gene>
    <name evidence="4" type="ORF">AB1Y20_018681</name>
</gene>
<feature type="region of interest" description="Disordered" evidence="1">
    <location>
        <begin position="527"/>
        <end position="546"/>
    </location>
</feature>
<reference evidence="4 5" key="1">
    <citation type="journal article" date="2024" name="Science">
        <title>Giant polyketide synthase enzymes in the biosynthesis of giant marine polyether toxins.</title>
        <authorList>
            <person name="Fallon T.R."/>
            <person name="Shende V.V."/>
            <person name="Wierzbicki I.H."/>
            <person name="Pendleton A.L."/>
            <person name="Watervoot N.F."/>
            <person name="Auber R.P."/>
            <person name="Gonzalez D.J."/>
            <person name="Wisecaver J.H."/>
            <person name="Moore B.S."/>
        </authorList>
    </citation>
    <scope>NUCLEOTIDE SEQUENCE [LARGE SCALE GENOMIC DNA]</scope>
    <source>
        <strain evidence="4 5">12B1</strain>
    </source>
</reference>
<keyword evidence="2" id="KW-0472">Membrane</keyword>
<evidence type="ECO:0000313" key="5">
    <source>
        <dbReference type="Proteomes" id="UP001515480"/>
    </source>
</evidence>
<keyword evidence="5" id="KW-1185">Reference proteome</keyword>
<dbReference type="AlphaFoldDB" id="A0AB34JPF7"/>
<evidence type="ECO:0000256" key="1">
    <source>
        <dbReference type="SAM" id="MobiDB-lite"/>
    </source>
</evidence>
<organism evidence="4 5">
    <name type="scientific">Prymnesium parvum</name>
    <name type="common">Toxic golden alga</name>
    <dbReference type="NCBI Taxonomy" id="97485"/>
    <lineage>
        <taxon>Eukaryota</taxon>
        <taxon>Haptista</taxon>
        <taxon>Haptophyta</taxon>
        <taxon>Prymnesiophyceae</taxon>
        <taxon>Prymnesiales</taxon>
        <taxon>Prymnesiaceae</taxon>
        <taxon>Prymnesium</taxon>
    </lineage>
</organism>
<feature type="chain" id="PRO_5044214904" evidence="3">
    <location>
        <begin position="20"/>
        <end position="546"/>
    </location>
</feature>
<feature type="signal peptide" evidence="3">
    <location>
        <begin position="1"/>
        <end position="19"/>
    </location>
</feature>
<evidence type="ECO:0000256" key="2">
    <source>
        <dbReference type="SAM" id="Phobius"/>
    </source>
</evidence>
<dbReference type="EMBL" id="JBGBPQ010000005">
    <property type="protein sequence ID" value="KAL1523755.1"/>
    <property type="molecule type" value="Genomic_DNA"/>
</dbReference>
<feature type="compositionally biased region" description="Basic and acidic residues" evidence="1">
    <location>
        <begin position="527"/>
        <end position="536"/>
    </location>
</feature>
<feature type="compositionally biased region" description="Low complexity" evidence="1">
    <location>
        <begin position="468"/>
        <end position="478"/>
    </location>
</feature>
<keyword evidence="2" id="KW-1133">Transmembrane helix</keyword>
<keyword evidence="3" id="KW-0732">Signal</keyword>